<name>A0A445HDT3_GLYSO</name>
<comment type="caution">
    <text evidence="3">The sequence shown here is derived from an EMBL/GenBank/DDBJ whole genome shotgun (WGS) entry which is preliminary data.</text>
</comment>
<dbReference type="PANTHER" id="PTHR23216">
    <property type="entry name" value="NUCLEOLAR AND COILED-BODY PHOSPHOPROTEIN 1"/>
    <property type="match status" value="1"/>
</dbReference>
<dbReference type="SMART" id="SM00667">
    <property type="entry name" value="LisH"/>
    <property type="match status" value="1"/>
</dbReference>
<dbReference type="PANTHER" id="PTHR23216:SF1">
    <property type="entry name" value="NUCLEOLAR AND COILED-BODY PHOSPHOPROTEIN 1"/>
    <property type="match status" value="1"/>
</dbReference>
<accession>A0A445HDT3</accession>
<feature type="domain" description="Srp40 C-terminal" evidence="2">
    <location>
        <begin position="296"/>
        <end position="340"/>
    </location>
</feature>
<evidence type="ECO:0000313" key="5">
    <source>
        <dbReference type="Proteomes" id="UP000289340"/>
    </source>
</evidence>
<reference evidence="3 5" key="1">
    <citation type="submission" date="2018-09" db="EMBL/GenBank/DDBJ databases">
        <title>A high-quality reference genome of wild soybean provides a powerful tool to mine soybean genomes.</title>
        <authorList>
            <person name="Xie M."/>
            <person name="Chung C.Y.L."/>
            <person name="Li M.-W."/>
            <person name="Wong F.-L."/>
            <person name="Chan T.-F."/>
            <person name="Lam H.-M."/>
        </authorList>
    </citation>
    <scope>NUCLEOTIDE SEQUENCE [LARGE SCALE GENOMIC DNA]</scope>
    <source>
        <strain evidence="5">cv. W05</strain>
        <tissue evidence="3">Hypocotyl of etiolated seedlings</tissue>
    </source>
</reference>
<evidence type="ECO:0000259" key="2">
    <source>
        <dbReference type="Pfam" id="PF05022"/>
    </source>
</evidence>
<evidence type="ECO:0000256" key="1">
    <source>
        <dbReference type="SAM" id="MobiDB-lite"/>
    </source>
</evidence>
<evidence type="ECO:0000313" key="3">
    <source>
        <dbReference type="EMBL" id="RZB71767.1"/>
    </source>
</evidence>
<dbReference type="Proteomes" id="UP000289340">
    <property type="component" value="Chromosome 13"/>
</dbReference>
<gene>
    <name evidence="3" type="ORF">D0Y65_036267</name>
</gene>
<keyword evidence="5" id="KW-1185">Reference proteome</keyword>
<protein>
    <submittedName>
        <fullName evidence="3">Nucleolar and coiled-body phosphoprotein 1 isoform C</fullName>
    </submittedName>
    <submittedName>
        <fullName evidence="4">Nucleolar and coiled-body phosphoprotein 1 isoform D</fullName>
    </submittedName>
</protein>
<dbReference type="AlphaFoldDB" id="A0A445HDT3"/>
<dbReference type="GO" id="GO:0005730">
    <property type="term" value="C:nucleolus"/>
    <property type="evidence" value="ECO:0007669"/>
    <property type="project" value="InterPro"/>
</dbReference>
<proteinExistence type="predicted"/>
<feature type="compositionally biased region" description="Basic and acidic residues" evidence="1">
    <location>
        <begin position="245"/>
        <end position="260"/>
    </location>
</feature>
<sequence length="346" mass="38615">MPATPPSNKGRISTLFAFTPRQVLLSNQTMKHTTDNGTPISEHKVLLHQSIARYLERSGFSKTLKKFLSEAHIEKNDLEGSPVDLEEMCLKYLEICGKDGKSNINDQNEQVAGGHSKNKEEGKSKEKKKKKSKLVSESLATNVEDNHLESVATVEENKVKDGVSTDAKVINGSEKEKKSKSKMKKKDKQSGQGDVIEQIGDPNETVSKEENIEASNKEMMHEVEKDSKKRKRPISEENGQQVADEETKRQKIENLNESKEQTNGNLEKGGEKSSVQGSLKKQQKGSVEKKPVKPAFQRVQVDKIQFTDERLQDNSYWAKDGAENGYGAKAAEILDQVRGRSVISYG</sequence>
<dbReference type="EMBL" id="QZWG01000013">
    <property type="protein sequence ID" value="RZB71768.1"/>
    <property type="molecule type" value="Genomic_DNA"/>
</dbReference>
<dbReference type="InterPro" id="IPR039191">
    <property type="entry name" value="Nopp140-like"/>
</dbReference>
<organism evidence="3 5">
    <name type="scientific">Glycine soja</name>
    <name type="common">Wild soybean</name>
    <dbReference type="NCBI Taxonomy" id="3848"/>
    <lineage>
        <taxon>Eukaryota</taxon>
        <taxon>Viridiplantae</taxon>
        <taxon>Streptophyta</taxon>
        <taxon>Embryophyta</taxon>
        <taxon>Tracheophyta</taxon>
        <taxon>Spermatophyta</taxon>
        <taxon>Magnoliopsida</taxon>
        <taxon>eudicotyledons</taxon>
        <taxon>Gunneridae</taxon>
        <taxon>Pentapetalae</taxon>
        <taxon>rosids</taxon>
        <taxon>fabids</taxon>
        <taxon>Fabales</taxon>
        <taxon>Fabaceae</taxon>
        <taxon>Papilionoideae</taxon>
        <taxon>50 kb inversion clade</taxon>
        <taxon>NPAAA clade</taxon>
        <taxon>indigoferoid/millettioid clade</taxon>
        <taxon>Phaseoleae</taxon>
        <taxon>Glycine</taxon>
        <taxon>Glycine subgen. Soja</taxon>
    </lineage>
</organism>
<feature type="region of interest" description="Disordered" evidence="1">
    <location>
        <begin position="106"/>
        <end position="294"/>
    </location>
</feature>
<dbReference type="Pfam" id="PF05022">
    <property type="entry name" value="SRP40_C"/>
    <property type="match status" value="1"/>
</dbReference>
<dbReference type="PROSITE" id="PS50896">
    <property type="entry name" value="LISH"/>
    <property type="match status" value="1"/>
</dbReference>
<dbReference type="EMBL" id="QZWG01000013">
    <property type="protein sequence ID" value="RZB71767.1"/>
    <property type="molecule type" value="Genomic_DNA"/>
</dbReference>
<feature type="compositionally biased region" description="Basic and acidic residues" evidence="1">
    <location>
        <begin position="206"/>
        <end position="227"/>
    </location>
</feature>
<evidence type="ECO:0000313" key="4">
    <source>
        <dbReference type="EMBL" id="RZB71768.1"/>
    </source>
</evidence>
<feature type="compositionally biased region" description="Basic residues" evidence="1">
    <location>
        <begin position="178"/>
        <end position="187"/>
    </location>
</feature>
<dbReference type="InterPro" id="IPR006594">
    <property type="entry name" value="LisH"/>
</dbReference>
<dbReference type="InterPro" id="IPR007718">
    <property type="entry name" value="Srp40_C"/>
</dbReference>